<sequence length="219" mass="24018">MAERILVCVNYGHTGLRLIGRGTELARESNAALHVLVFDSLHEEYSNDRRLDIEQFEAVARGAGAGFAHVRGRGHDITTTIRRAAEDFGATQIVIGQRVESVWTTLLGGSIVDALLEEIPTADLHVVPAQRVEEHDEWEYEAGARAYLCRGPGEDYVLSYDDGGPASADSRPISGIFFKDLQTDFDHGIFVFPQGGRVREVTVTDGVVRRVDLETLPGA</sequence>
<dbReference type="PANTHER" id="PTHR45569:SF1">
    <property type="entry name" value="SENSOR PROTEIN KDPD"/>
    <property type="match status" value="1"/>
</dbReference>
<accession>A0A6P2CBE3</accession>
<dbReference type="Proteomes" id="UP000471120">
    <property type="component" value="Unassembled WGS sequence"/>
</dbReference>
<protein>
    <submittedName>
        <fullName evidence="2">Universal stress protein UspA</fullName>
    </submittedName>
</protein>
<dbReference type="EMBL" id="QRCM01000001">
    <property type="protein sequence ID" value="TXG90084.1"/>
    <property type="molecule type" value="Genomic_DNA"/>
</dbReference>
<dbReference type="SUPFAM" id="SSF52402">
    <property type="entry name" value="Adenine nucleotide alpha hydrolases-like"/>
    <property type="match status" value="1"/>
</dbReference>
<dbReference type="GO" id="GO:0000155">
    <property type="term" value="F:phosphorelay sensor kinase activity"/>
    <property type="evidence" value="ECO:0007669"/>
    <property type="project" value="TreeGrafter"/>
</dbReference>
<comment type="caution">
    <text evidence="2">The sequence shown here is derived from an EMBL/GenBank/DDBJ whole genome shotgun (WGS) entry which is preliminary data.</text>
</comment>
<dbReference type="GO" id="GO:0005886">
    <property type="term" value="C:plasma membrane"/>
    <property type="evidence" value="ECO:0007669"/>
    <property type="project" value="TreeGrafter"/>
</dbReference>
<dbReference type="InterPro" id="IPR006016">
    <property type="entry name" value="UspA"/>
</dbReference>
<name>A0A6P2CBE3_9NOCA</name>
<dbReference type="Gene3D" id="3.40.50.620">
    <property type="entry name" value="HUPs"/>
    <property type="match status" value="1"/>
</dbReference>
<evidence type="ECO:0000259" key="1">
    <source>
        <dbReference type="Pfam" id="PF00582"/>
    </source>
</evidence>
<evidence type="ECO:0000313" key="3">
    <source>
        <dbReference type="Proteomes" id="UP000471120"/>
    </source>
</evidence>
<organism evidence="2 3">
    <name type="scientific">Rhodococcus rhodnii</name>
    <dbReference type="NCBI Taxonomy" id="38312"/>
    <lineage>
        <taxon>Bacteria</taxon>
        <taxon>Bacillati</taxon>
        <taxon>Actinomycetota</taxon>
        <taxon>Actinomycetes</taxon>
        <taxon>Mycobacteriales</taxon>
        <taxon>Nocardiaceae</taxon>
        <taxon>Rhodococcus</taxon>
    </lineage>
</organism>
<dbReference type="RefSeq" id="WP_010837903.1">
    <property type="nucleotide sequence ID" value="NZ_QRCM01000001.1"/>
</dbReference>
<reference evidence="2 3" key="1">
    <citation type="submission" date="2018-07" db="EMBL/GenBank/DDBJ databases">
        <title>Genome sequence of Rhodococcus rhodnii ATCC 35071 from Rhodnius prolixus.</title>
        <authorList>
            <person name="Patel V."/>
            <person name="Vogel K.J."/>
        </authorList>
    </citation>
    <scope>NUCLEOTIDE SEQUENCE [LARGE SCALE GENOMIC DNA]</scope>
    <source>
        <strain evidence="2 3">ATCC 35071</strain>
    </source>
</reference>
<feature type="domain" description="UspA" evidence="1">
    <location>
        <begin position="1"/>
        <end position="121"/>
    </location>
</feature>
<evidence type="ECO:0000313" key="2">
    <source>
        <dbReference type="EMBL" id="TXG90084.1"/>
    </source>
</evidence>
<gene>
    <name evidence="2" type="ORF">DW322_07485</name>
</gene>
<proteinExistence type="predicted"/>
<dbReference type="InterPro" id="IPR014729">
    <property type="entry name" value="Rossmann-like_a/b/a_fold"/>
</dbReference>
<dbReference type="PANTHER" id="PTHR45569">
    <property type="entry name" value="SENSOR PROTEIN KDPD"/>
    <property type="match status" value="1"/>
</dbReference>
<dbReference type="Pfam" id="PF00582">
    <property type="entry name" value="Usp"/>
    <property type="match status" value="1"/>
</dbReference>
<dbReference type="InterPro" id="IPR052023">
    <property type="entry name" value="Histidine_kinase_KdpD"/>
</dbReference>
<dbReference type="AlphaFoldDB" id="A0A6P2CBE3"/>